<evidence type="ECO:0000313" key="3">
    <source>
        <dbReference type="Proteomes" id="UP000279029"/>
    </source>
</evidence>
<reference evidence="2 3" key="1">
    <citation type="submission" date="2018-09" db="EMBL/GenBank/DDBJ databases">
        <authorList>
            <person name="Postec A."/>
        </authorList>
    </citation>
    <scope>NUCLEOTIDE SEQUENCE [LARGE SCALE GENOMIC DNA]</scope>
    <source>
        <strain evidence="2">70B-A</strain>
    </source>
</reference>
<keyword evidence="1" id="KW-0812">Transmembrane</keyword>
<accession>A0A3P7NYN0</accession>
<keyword evidence="1" id="KW-1133">Transmembrane helix</keyword>
<evidence type="ECO:0000313" key="2">
    <source>
        <dbReference type="EMBL" id="VDN48344.1"/>
    </source>
</evidence>
<dbReference type="RefSeq" id="WP_125137487.1">
    <property type="nucleotide sequence ID" value="NZ_LR130778.1"/>
</dbReference>
<keyword evidence="3" id="KW-1185">Reference proteome</keyword>
<dbReference type="EMBL" id="LR130778">
    <property type="protein sequence ID" value="VDN48344.1"/>
    <property type="molecule type" value="Genomic_DNA"/>
</dbReference>
<evidence type="ECO:0008006" key="4">
    <source>
        <dbReference type="Google" id="ProtNLM"/>
    </source>
</evidence>
<name>A0A3P7NYN0_9FIRM</name>
<dbReference type="AlphaFoldDB" id="A0A3P7NYN0"/>
<feature type="transmembrane region" description="Helical" evidence="1">
    <location>
        <begin position="7"/>
        <end position="23"/>
    </location>
</feature>
<keyword evidence="1" id="KW-0472">Membrane</keyword>
<dbReference type="OrthoDB" id="2083451at2"/>
<protein>
    <recommendedName>
        <fullName evidence="4">Tetratricopeptide repeat protein</fullName>
    </recommendedName>
</protein>
<dbReference type="KEGG" id="cbar:PATL70BA_2449"/>
<organism evidence="2 3">
    <name type="scientific">Petrocella atlantisensis</name>
    <dbReference type="NCBI Taxonomy" id="2173034"/>
    <lineage>
        <taxon>Bacteria</taxon>
        <taxon>Bacillati</taxon>
        <taxon>Bacillota</taxon>
        <taxon>Clostridia</taxon>
        <taxon>Lachnospirales</taxon>
        <taxon>Vallitaleaceae</taxon>
        <taxon>Petrocella</taxon>
    </lineage>
</organism>
<feature type="transmembrane region" description="Helical" evidence="1">
    <location>
        <begin position="29"/>
        <end position="47"/>
    </location>
</feature>
<evidence type="ECO:0000256" key="1">
    <source>
        <dbReference type="SAM" id="Phobius"/>
    </source>
</evidence>
<proteinExistence type="predicted"/>
<gene>
    <name evidence="2" type="ORF">PATL70BA_2449</name>
</gene>
<sequence>MLVNRIYFIFVTFFTMITFSLLLDNPILAGVITLILISTGYIVIALFRNKKRLHLLEDLCDPKAFIEATEHQRGITGKDPKINAYLNVDHSAGLILLGKYHEAKDRLLSIDPKYLSPKNGTLLIYNINLISCYYGLGDVTEADNLYEAKMPLLSPINSKLTLYTKLLIAERFYIHGKLLESKEKYKACLEEKVSLRQRLCILYSLAQIDEKLEDLKAAQIKYEEVAKLGNQLWVAKDAQQKLQVLSS</sequence>
<dbReference type="Proteomes" id="UP000279029">
    <property type="component" value="Chromosome"/>
</dbReference>